<accession>A0A8J3BLN4</accession>
<dbReference type="Gene3D" id="3.90.1150.30">
    <property type="match status" value="1"/>
</dbReference>
<dbReference type="SUPFAM" id="SSF142906">
    <property type="entry name" value="YjbR-like"/>
    <property type="match status" value="1"/>
</dbReference>
<dbReference type="InterPro" id="IPR058532">
    <property type="entry name" value="YjbR/MT2646/Rv2570-like"/>
</dbReference>
<gene>
    <name evidence="1" type="ORF">GCM10010124_24150</name>
</gene>
<reference evidence="1" key="1">
    <citation type="journal article" date="2014" name="Int. J. Syst. Evol. Microbiol.">
        <title>Complete genome sequence of Corynebacterium casei LMG S-19264T (=DSM 44701T), isolated from a smear-ripened cheese.</title>
        <authorList>
            <consortium name="US DOE Joint Genome Institute (JGI-PGF)"/>
            <person name="Walter F."/>
            <person name="Albersmeier A."/>
            <person name="Kalinowski J."/>
            <person name="Ruckert C."/>
        </authorList>
    </citation>
    <scope>NUCLEOTIDE SEQUENCE</scope>
    <source>
        <strain evidence="1">JCM 3091</strain>
    </source>
</reference>
<evidence type="ECO:0000313" key="1">
    <source>
        <dbReference type="EMBL" id="GGK30515.1"/>
    </source>
</evidence>
<proteinExistence type="predicted"/>
<reference evidence="1" key="2">
    <citation type="submission" date="2020-09" db="EMBL/GenBank/DDBJ databases">
        <authorList>
            <person name="Sun Q."/>
            <person name="Ohkuma M."/>
        </authorList>
    </citation>
    <scope>NUCLEOTIDE SEQUENCE</scope>
    <source>
        <strain evidence="1">JCM 3091</strain>
    </source>
</reference>
<evidence type="ECO:0008006" key="3">
    <source>
        <dbReference type="Google" id="ProtNLM"/>
    </source>
</evidence>
<dbReference type="Pfam" id="PF04237">
    <property type="entry name" value="YjbR"/>
    <property type="match status" value="1"/>
</dbReference>
<name>A0A8J3BLN4_9ACTN</name>
<organism evidence="1 2">
    <name type="scientific">Pilimelia terevasa</name>
    <dbReference type="NCBI Taxonomy" id="53372"/>
    <lineage>
        <taxon>Bacteria</taxon>
        <taxon>Bacillati</taxon>
        <taxon>Actinomycetota</taxon>
        <taxon>Actinomycetes</taxon>
        <taxon>Micromonosporales</taxon>
        <taxon>Micromonosporaceae</taxon>
        <taxon>Pilimelia</taxon>
    </lineage>
</organism>
<sequence>MFDDADPLLARVRALAHGFPGAAEKISHGHPAFFTTKVFAYYGGSVKVDGTYRQHEQSVLVLVEPGERAVLLADERCYVPAYLGAYGWIGLDLTADTDWDEVGELLDASYRRTAGPRRVAVLDARGDGD</sequence>
<evidence type="ECO:0000313" key="2">
    <source>
        <dbReference type="Proteomes" id="UP000662200"/>
    </source>
</evidence>
<dbReference type="Proteomes" id="UP000662200">
    <property type="component" value="Unassembled WGS sequence"/>
</dbReference>
<comment type="caution">
    <text evidence="1">The sequence shown here is derived from an EMBL/GenBank/DDBJ whole genome shotgun (WGS) entry which is preliminary data.</text>
</comment>
<dbReference type="EMBL" id="BMQC01000007">
    <property type="protein sequence ID" value="GGK30515.1"/>
    <property type="molecule type" value="Genomic_DNA"/>
</dbReference>
<protein>
    <recommendedName>
        <fullName evidence="3">Phosphoribosylglycinamide formyltransferase</fullName>
    </recommendedName>
</protein>
<dbReference type="InterPro" id="IPR038056">
    <property type="entry name" value="YjbR-like_sf"/>
</dbReference>
<dbReference type="AlphaFoldDB" id="A0A8J3BLN4"/>
<keyword evidence="2" id="KW-1185">Reference proteome</keyword>